<evidence type="ECO:0000256" key="6">
    <source>
        <dbReference type="ARBA" id="ARBA00022741"/>
    </source>
</evidence>
<dbReference type="Pfam" id="PF12704">
    <property type="entry name" value="MacB_PCD"/>
    <property type="match status" value="1"/>
</dbReference>
<dbReference type="InterPro" id="IPR025857">
    <property type="entry name" value="MacB_PCD"/>
</dbReference>
<accession>A0A812XLV3</accession>
<keyword evidence="9 11" id="KW-0472">Membrane</keyword>
<name>A0A812XLV3_9DINO</name>
<dbReference type="GO" id="GO:0022857">
    <property type="term" value="F:transmembrane transporter activity"/>
    <property type="evidence" value="ECO:0007669"/>
    <property type="project" value="UniProtKB-ARBA"/>
</dbReference>
<dbReference type="InterPro" id="IPR003593">
    <property type="entry name" value="AAA+_ATPase"/>
</dbReference>
<feature type="transmembrane region" description="Helical" evidence="11">
    <location>
        <begin position="273"/>
        <end position="295"/>
    </location>
</feature>
<evidence type="ECO:0000256" key="1">
    <source>
        <dbReference type="ARBA" id="ARBA00004429"/>
    </source>
</evidence>
<dbReference type="InterPro" id="IPR017871">
    <property type="entry name" value="ABC_transporter-like_CS"/>
</dbReference>
<protein>
    <submittedName>
        <fullName evidence="13">LolD protein</fullName>
    </submittedName>
</protein>
<dbReference type="Pfam" id="PF02687">
    <property type="entry name" value="FtsX"/>
    <property type="match status" value="1"/>
</dbReference>
<feature type="transmembrane region" description="Helical" evidence="11">
    <location>
        <begin position="315"/>
        <end position="341"/>
    </location>
</feature>
<dbReference type="OrthoDB" id="446070at2759"/>
<reference evidence="13" key="1">
    <citation type="submission" date="2021-02" db="EMBL/GenBank/DDBJ databases">
        <authorList>
            <person name="Dougan E. K."/>
            <person name="Rhodes N."/>
            <person name="Thang M."/>
            <person name="Chan C."/>
        </authorList>
    </citation>
    <scope>NUCLEOTIDE SEQUENCE</scope>
</reference>
<comment type="similarity">
    <text evidence="10">Belongs to the ABC transporter superfamily. Macrolide exporter (TC 3.A.1.122) family.</text>
</comment>
<evidence type="ECO:0000256" key="9">
    <source>
        <dbReference type="ARBA" id="ARBA00023136"/>
    </source>
</evidence>
<comment type="subcellular location">
    <subcellularLocation>
        <location evidence="1">Cell inner membrane</location>
        <topology evidence="1">Multi-pass membrane protein</topology>
    </subcellularLocation>
</comment>
<dbReference type="InterPro" id="IPR003838">
    <property type="entry name" value="ABC3_permease_C"/>
</dbReference>
<proteinExistence type="inferred from homology"/>
<evidence type="ECO:0000313" key="14">
    <source>
        <dbReference type="Proteomes" id="UP000601435"/>
    </source>
</evidence>
<dbReference type="Gene3D" id="3.40.50.300">
    <property type="entry name" value="P-loop containing nucleotide triphosphate hydrolases"/>
    <property type="match status" value="1"/>
</dbReference>
<keyword evidence="6" id="KW-0547">Nucleotide-binding</keyword>
<evidence type="ECO:0000256" key="2">
    <source>
        <dbReference type="ARBA" id="ARBA00022448"/>
    </source>
</evidence>
<dbReference type="GO" id="GO:0098797">
    <property type="term" value="C:plasma membrane protein complex"/>
    <property type="evidence" value="ECO:0007669"/>
    <property type="project" value="TreeGrafter"/>
</dbReference>
<keyword evidence="4" id="KW-0997">Cell inner membrane</keyword>
<keyword evidence="5 11" id="KW-0812">Transmembrane</keyword>
<comment type="caution">
    <text evidence="13">The sequence shown here is derived from an EMBL/GenBank/DDBJ whole genome shotgun (WGS) entry which is preliminary data.</text>
</comment>
<keyword evidence="8 11" id="KW-1133">Transmembrane helix</keyword>
<feature type="transmembrane region" description="Helical" evidence="11">
    <location>
        <begin position="24"/>
        <end position="47"/>
    </location>
</feature>
<dbReference type="PANTHER" id="PTHR30489:SF0">
    <property type="entry name" value="LIPOPROTEIN-RELEASING SYSTEM TRANSMEMBRANE PROTEIN LOLE"/>
    <property type="match status" value="1"/>
</dbReference>
<gene>
    <name evidence="13" type="primary">lolD</name>
    <name evidence="13" type="ORF">SNEC2469_LOCUS21407</name>
</gene>
<organism evidence="13 14">
    <name type="scientific">Symbiodinium necroappetens</name>
    <dbReference type="NCBI Taxonomy" id="1628268"/>
    <lineage>
        <taxon>Eukaryota</taxon>
        <taxon>Sar</taxon>
        <taxon>Alveolata</taxon>
        <taxon>Dinophyceae</taxon>
        <taxon>Suessiales</taxon>
        <taxon>Symbiodiniaceae</taxon>
        <taxon>Symbiodinium</taxon>
    </lineage>
</organism>
<keyword evidence="3" id="KW-1003">Cell membrane</keyword>
<dbReference type="GO" id="GO:0016887">
    <property type="term" value="F:ATP hydrolysis activity"/>
    <property type="evidence" value="ECO:0007669"/>
    <property type="project" value="InterPro"/>
</dbReference>
<dbReference type="InterPro" id="IPR051447">
    <property type="entry name" value="Lipoprotein-release_system"/>
</dbReference>
<evidence type="ECO:0000256" key="5">
    <source>
        <dbReference type="ARBA" id="ARBA00022692"/>
    </source>
</evidence>
<evidence type="ECO:0000313" key="13">
    <source>
        <dbReference type="EMBL" id="CAE7740757.1"/>
    </source>
</evidence>
<dbReference type="Proteomes" id="UP000601435">
    <property type="component" value="Unassembled WGS sequence"/>
</dbReference>
<dbReference type="InterPro" id="IPR017911">
    <property type="entry name" value="MacB-like_ATP-bd"/>
</dbReference>
<evidence type="ECO:0000256" key="7">
    <source>
        <dbReference type="ARBA" id="ARBA00022840"/>
    </source>
</evidence>
<sequence>MLYQRLSTWIALRYLLARRSALSYVSRLALLGLILSVAVLVIVLSIVNGFERELRDRVLGVLPHVTAQVSAGLQTSQWQVLVTDKTFPGIKALAPYISGTALLAANNKIQGINLTGIDPATYMQVTDVVKYTRGKDFAALEAAPYGIVLGARLASTLSLEIGDRVLVVLPVGAVTPAGALPRQRRFQVVDIFDSQSQLDGQLALITLSSAQRMFRTAGRVHGLQGRLDDLFFTQEAQTGLQDALSGSGVRVRTWMDTHGNLYQAIAVQKMTMFVLLSFLVAVAAFNLVSGLMMIVEQRKNDVAVLRTLGADSRMVMTLFCTLGLLLAMSGIAFGVLFGAAIALGLPGLYALATQWFGLDLMSQYFIAYLPVDVRFEDLLQVALAAFVLTLLATLYPAWRAENLIKQYRQGESTIHVLQGLDLNLAAGERVAVVGRSGSGKSTLLHVLAGLDTVDSGTVTVRGENMTAADPNAKAALRGAHMGFVYQNHHLLPEFSAVENVAMPIRIAGGSSRDASEQASELLTQVGLAERLQHLPSELSGGERQRVAVARALAGNPAVVLADEPTGNLDSETAAVVMALMASLCRQLGTAFLVVTHDVSMLGEFDRALRLIDGKLLPYAD</sequence>
<dbReference type="Pfam" id="PF00005">
    <property type="entry name" value="ABC_tran"/>
    <property type="match status" value="1"/>
</dbReference>
<dbReference type="GO" id="GO:0005524">
    <property type="term" value="F:ATP binding"/>
    <property type="evidence" value="ECO:0007669"/>
    <property type="project" value="UniProtKB-KW"/>
</dbReference>
<evidence type="ECO:0000256" key="11">
    <source>
        <dbReference type="SAM" id="Phobius"/>
    </source>
</evidence>
<evidence type="ECO:0000256" key="4">
    <source>
        <dbReference type="ARBA" id="ARBA00022519"/>
    </source>
</evidence>
<dbReference type="PROSITE" id="PS50893">
    <property type="entry name" value="ABC_TRANSPORTER_2"/>
    <property type="match status" value="1"/>
</dbReference>
<dbReference type="AlphaFoldDB" id="A0A812XLV3"/>
<feature type="transmembrane region" description="Helical" evidence="11">
    <location>
        <begin position="378"/>
        <end position="398"/>
    </location>
</feature>
<evidence type="ECO:0000259" key="12">
    <source>
        <dbReference type="PROSITE" id="PS50893"/>
    </source>
</evidence>
<evidence type="ECO:0000256" key="10">
    <source>
        <dbReference type="ARBA" id="ARBA00038388"/>
    </source>
</evidence>
<dbReference type="CDD" id="cd03255">
    <property type="entry name" value="ABC_MJ0796_LolCDE_FtsE"/>
    <property type="match status" value="1"/>
</dbReference>
<dbReference type="SMART" id="SM00382">
    <property type="entry name" value="AAA"/>
    <property type="match status" value="1"/>
</dbReference>
<dbReference type="EMBL" id="CAJNJA010037918">
    <property type="protein sequence ID" value="CAE7740757.1"/>
    <property type="molecule type" value="Genomic_DNA"/>
</dbReference>
<dbReference type="PROSITE" id="PS00211">
    <property type="entry name" value="ABC_TRANSPORTER_1"/>
    <property type="match status" value="1"/>
</dbReference>
<dbReference type="InterPro" id="IPR027417">
    <property type="entry name" value="P-loop_NTPase"/>
</dbReference>
<evidence type="ECO:0000256" key="3">
    <source>
        <dbReference type="ARBA" id="ARBA00022475"/>
    </source>
</evidence>
<keyword evidence="7" id="KW-0067">ATP-binding</keyword>
<keyword evidence="2" id="KW-0813">Transport</keyword>
<feature type="domain" description="ABC transporter" evidence="12">
    <location>
        <begin position="398"/>
        <end position="620"/>
    </location>
</feature>
<dbReference type="InterPro" id="IPR003439">
    <property type="entry name" value="ABC_transporter-like_ATP-bd"/>
</dbReference>
<dbReference type="GO" id="GO:0044874">
    <property type="term" value="P:lipoprotein localization to outer membrane"/>
    <property type="evidence" value="ECO:0007669"/>
    <property type="project" value="TreeGrafter"/>
</dbReference>
<evidence type="ECO:0000256" key="8">
    <source>
        <dbReference type="ARBA" id="ARBA00022989"/>
    </source>
</evidence>
<dbReference type="PANTHER" id="PTHR30489">
    <property type="entry name" value="LIPOPROTEIN-RELEASING SYSTEM TRANSMEMBRANE PROTEIN LOLE"/>
    <property type="match status" value="1"/>
</dbReference>
<dbReference type="SUPFAM" id="SSF52540">
    <property type="entry name" value="P-loop containing nucleoside triphosphate hydrolases"/>
    <property type="match status" value="1"/>
</dbReference>
<keyword evidence="14" id="KW-1185">Reference proteome</keyword>
<dbReference type="FunFam" id="3.40.50.300:FF:000032">
    <property type="entry name" value="Export ABC transporter ATP-binding protein"/>
    <property type="match status" value="1"/>
</dbReference>